<name>A0ABX8J6K5_9BACT</name>
<protein>
    <submittedName>
        <fullName evidence="1">Uncharacterized protein</fullName>
    </submittedName>
</protein>
<sequence>MNKRLRRERQASAMNAKEILFMGRQKAFTTGIKVFFTFFARPPRALRNCFGSDLKLKAVAQRTQGIRDERKGDPDSRGRQKAFTRLHGFLPVLCAYSVCFA</sequence>
<evidence type="ECO:0000313" key="2">
    <source>
        <dbReference type="Proteomes" id="UP000683557"/>
    </source>
</evidence>
<dbReference type="RefSeq" id="WP_216799532.1">
    <property type="nucleotide sequence ID" value="NZ_CP076723.1"/>
</dbReference>
<proteinExistence type="predicted"/>
<organism evidence="1 2">
    <name type="scientific">Geomonas oryzisoli</name>
    <dbReference type="NCBI Taxonomy" id="2847992"/>
    <lineage>
        <taxon>Bacteria</taxon>
        <taxon>Pseudomonadati</taxon>
        <taxon>Thermodesulfobacteriota</taxon>
        <taxon>Desulfuromonadia</taxon>
        <taxon>Geobacterales</taxon>
        <taxon>Geobacteraceae</taxon>
        <taxon>Geomonas</taxon>
    </lineage>
</organism>
<gene>
    <name evidence="1" type="ORF">KP004_16555</name>
</gene>
<dbReference type="Proteomes" id="UP000683557">
    <property type="component" value="Chromosome"/>
</dbReference>
<accession>A0ABX8J6K5</accession>
<dbReference type="EMBL" id="CP076723">
    <property type="protein sequence ID" value="QWV92771.1"/>
    <property type="molecule type" value="Genomic_DNA"/>
</dbReference>
<evidence type="ECO:0000313" key="1">
    <source>
        <dbReference type="EMBL" id="QWV92771.1"/>
    </source>
</evidence>
<keyword evidence="2" id="KW-1185">Reference proteome</keyword>
<reference evidence="1 2" key="1">
    <citation type="submission" date="2021-06" db="EMBL/GenBank/DDBJ databases">
        <title>Gemonas diversity in paddy soil.</title>
        <authorList>
            <person name="Liu G."/>
        </authorList>
    </citation>
    <scope>NUCLEOTIDE SEQUENCE [LARGE SCALE GENOMIC DNA]</scope>
    <source>
        <strain evidence="1 2">RG10</strain>
    </source>
</reference>